<feature type="transmembrane region" description="Helical" evidence="12">
    <location>
        <begin position="238"/>
        <end position="260"/>
    </location>
</feature>
<dbReference type="Pfam" id="PF00520">
    <property type="entry name" value="Ion_trans"/>
    <property type="match status" value="1"/>
</dbReference>
<evidence type="ECO:0000256" key="4">
    <source>
        <dbReference type="ARBA" id="ARBA00022692"/>
    </source>
</evidence>
<evidence type="ECO:0000313" key="14">
    <source>
        <dbReference type="EMBL" id="ESE40210.1"/>
    </source>
</evidence>
<evidence type="ECO:0000256" key="6">
    <source>
        <dbReference type="ARBA" id="ARBA00022882"/>
    </source>
</evidence>
<evidence type="ECO:0000256" key="2">
    <source>
        <dbReference type="ARBA" id="ARBA00022448"/>
    </source>
</evidence>
<dbReference type="InterPro" id="IPR027359">
    <property type="entry name" value="Volt_channel_dom_sf"/>
</dbReference>
<keyword evidence="4 12" id="KW-0812">Transmembrane</keyword>
<dbReference type="EMBL" id="AXZL01000073">
    <property type="protein sequence ID" value="ESE40210.1"/>
    <property type="molecule type" value="Genomic_DNA"/>
</dbReference>
<keyword evidence="9" id="KW-0406">Ion transport</keyword>
<feature type="domain" description="Ion transport" evidence="13">
    <location>
        <begin position="52"/>
        <end position="265"/>
    </location>
</feature>
<keyword evidence="10 12" id="KW-0472">Membrane</keyword>
<evidence type="ECO:0000256" key="9">
    <source>
        <dbReference type="ARBA" id="ARBA00023065"/>
    </source>
</evidence>
<accession>A0ABN0PJJ3</accession>
<dbReference type="InterPro" id="IPR028325">
    <property type="entry name" value="VG_K_chnl"/>
</dbReference>
<evidence type="ECO:0000313" key="15">
    <source>
        <dbReference type="Proteomes" id="UP000017548"/>
    </source>
</evidence>
<keyword evidence="2" id="KW-0813">Transport</keyword>
<keyword evidence="6" id="KW-0851">Voltage-gated channel</keyword>
<keyword evidence="11" id="KW-0407">Ion channel</keyword>
<feature type="transmembrane region" description="Helical" evidence="12">
    <location>
        <begin position="53"/>
        <end position="71"/>
    </location>
</feature>
<comment type="subcellular location">
    <subcellularLocation>
        <location evidence="1">Membrane</location>
        <topology evidence="1">Multi-pass membrane protein</topology>
    </subcellularLocation>
</comment>
<proteinExistence type="predicted"/>
<feature type="transmembrane region" description="Helical" evidence="12">
    <location>
        <begin position="83"/>
        <end position="103"/>
    </location>
</feature>
<evidence type="ECO:0000256" key="5">
    <source>
        <dbReference type="ARBA" id="ARBA00022826"/>
    </source>
</evidence>
<evidence type="ECO:0000256" key="7">
    <source>
        <dbReference type="ARBA" id="ARBA00022958"/>
    </source>
</evidence>
<evidence type="ECO:0000256" key="1">
    <source>
        <dbReference type="ARBA" id="ARBA00004141"/>
    </source>
</evidence>
<dbReference type="PRINTS" id="PR00169">
    <property type="entry name" value="KCHANNEL"/>
</dbReference>
<protein>
    <submittedName>
        <fullName evidence="14">Ion transport protein</fullName>
    </submittedName>
</protein>
<evidence type="ECO:0000259" key="13">
    <source>
        <dbReference type="Pfam" id="PF00520"/>
    </source>
</evidence>
<keyword evidence="5" id="KW-0631">Potassium channel</keyword>
<keyword evidence="7" id="KW-0630">Potassium</keyword>
<evidence type="ECO:0000256" key="10">
    <source>
        <dbReference type="ARBA" id="ARBA00023136"/>
    </source>
</evidence>
<evidence type="ECO:0000256" key="12">
    <source>
        <dbReference type="SAM" id="Phobius"/>
    </source>
</evidence>
<dbReference type="PANTHER" id="PTHR11537:SF254">
    <property type="entry name" value="POTASSIUM VOLTAGE-GATED CHANNEL PROTEIN SHAB"/>
    <property type="match status" value="1"/>
</dbReference>
<dbReference type="Gene3D" id="1.10.287.70">
    <property type="match status" value="1"/>
</dbReference>
<dbReference type="InterPro" id="IPR005821">
    <property type="entry name" value="Ion_trans_dom"/>
</dbReference>
<gene>
    <name evidence="14" type="ORF">SHD_3339</name>
</gene>
<organism evidence="14 15">
    <name type="scientific">Shewanella decolorationis S12</name>
    <dbReference type="NCBI Taxonomy" id="1353536"/>
    <lineage>
        <taxon>Bacteria</taxon>
        <taxon>Pseudomonadati</taxon>
        <taxon>Pseudomonadota</taxon>
        <taxon>Gammaproteobacteria</taxon>
        <taxon>Alteromonadales</taxon>
        <taxon>Shewanellaceae</taxon>
        <taxon>Shewanella</taxon>
    </lineage>
</organism>
<sequence>MADFGNLQKITLFIARKFSPMSDHSLEKNDAESPLKRQLRIIIFGTDTPAGRYFDIGLIICIVLSVALVFLDTVEAVHQEYGYIIRVLEWVFTLIFTVEYGLRLYCATHPVLYARSFYGLVDLLSVLPSYLALFIPGANFTLVIRVLRLFRIFRVLKLLRYLSEGNLLLKAMLQSSRKVFLFFFSVSLIIMVLSAVMYVVEGPENGFSSIPKSVYWTIVTITTVGYGDITPKTELGQAIAAFTMLLGYSIIAIPTGILTAEISQEVGRHRDLRSCNQCHKMGHDLDATYCNRCGCELDKLELPQGKGDK</sequence>
<keyword evidence="8 12" id="KW-1133">Transmembrane helix</keyword>
<dbReference type="Gene3D" id="1.20.120.350">
    <property type="entry name" value="Voltage-gated potassium channels. Chain C"/>
    <property type="match status" value="1"/>
</dbReference>
<evidence type="ECO:0000256" key="11">
    <source>
        <dbReference type="ARBA" id="ARBA00023303"/>
    </source>
</evidence>
<feature type="transmembrane region" description="Helical" evidence="12">
    <location>
        <begin position="179"/>
        <end position="200"/>
    </location>
</feature>
<reference evidence="14 15" key="1">
    <citation type="journal article" date="2013" name="Genome Announc.">
        <title>Draft Genome Sequence of Shewanella decolorationis S12, a Dye-Degrading Bacterium Isolated from a Wastewater Treatment Plant.</title>
        <authorList>
            <person name="Xu M."/>
            <person name="Fang Y."/>
            <person name="Liu J."/>
            <person name="Chen X."/>
            <person name="Sun G."/>
            <person name="Guo J."/>
            <person name="Hua Z."/>
            <person name="Tu Q."/>
            <person name="Wu L."/>
            <person name="Zhou J."/>
            <person name="Liu X."/>
        </authorList>
    </citation>
    <scope>NUCLEOTIDE SEQUENCE [LARGE SCALE GENOMIC DNA]</scope>
    <source>
        <strain evidence="14 15">S12</strain>
    </source>
</reference>
<evidence type="ECO:0000256" key="3">
    <source>
        <dbReference type="ARBA" id="ARBA00022538"/>
    </source>
</evidence>
<comment type="caution">
    <text evidence="14">The sequence shown here is derived from an EMBL/GenBank/DDBJ whole genome shotgun (WGS) entry which is preliminary data.</text>
</comment>
<keyword evidence="15" id="KW-1185">Reference proteome</keyword>
<feature type="transmembrane region" description="Helical" evidence="12">
    <location>
        <begin position="123"/>
        <end position="147"/>
    </location>
</feature>
<keyword evidence="3" id="KW-0633">Potassium transport</keyword>
<evidence type="ECO:0000256" key="8">
    <source>
        <dbReference type="ARBA" id="ARBA00022989"/>
    </source>
</evidence>
<dbReference type="SUPFAM" id="SSF81324">
    <property type="entry name" value="Voltage-gated potassium channels"/>
    <property type="match status" value="1"/>
</dbReference>
<dbReference type="Proteomes" id="UP000017548">
    <property type="component" value="Unassembled WGS sequence"/>
</dbReference>
<name>A0ABN0PJJ3_9GAMM</name>
<dbReference type="PANTHER" id="PTHR11537">
    <property type="entry name" value="VOLTAGE-GATED POTASSIUM CHANNEL"/>
    <property type="match status" value="1"/>
</dbReference>